<dbReference type="OrthoDB" id="10051290at2759"/>
<evidence type="ECO:0000256" key="4">
    <source>
        <dbReference type="ARBA" id="ARBA00022808"/>
    </source>
</evidence>
<keyword evidence="10" id="KW-1185">Reference proteome</keyword>
<dbReference type="Pfam" id="PF00221">
    <property type="entry name" value="Lyase_aromatic"/>
    <property type="match status" value="1"/>
</dbReference>
<dbReference type="InterPro" id="IPR001106">
    <property type="entry name" value="Aromatic_Lyase"/>
</dbReference>
<dbReference type="GO" id="GO:0006548">
    <property type="term" value="P:L-histidine catabolic process"/>
    <property type="evidence" value="ECO:0007669"/>
    <property type="project" value="InterPro"/>
</dbReference>
<comment type="catalytic activity">
    <reaction evidence="6 8">
        <text>L-histidine = trans-urocanate + NH4(+)</text>
        <dbReference type="Rhea" id="RHEA:21232"/>
        <dbReference type="ChEBI" id="CHEBI:17771"/>
        <dbReference type="ChEBI" id="CHEBI:28938"/>
        <dbReference type="ChEBI" id="CHEBI:57595"/>
        <dbReference type="EC" id="4.3.1.3"/>
    </reaction>
</comment>
<comment type="caution">
    <text evidence="9">The sequence shown here is derived from an EMBL/GenBank/DDBJ whole genome shotgun (WGS) entry which is preliminary data.</text>
</comment>
<dbReference type="NCBIfam" id="NF006871">
    <property type="entry name" value="PRK09367.1"/>
    <property type="match status" value="1"/>
</dbReference>
<evidence type="ECO:0000256" key="3">
    <source>
        <dbReference type="ARBA" id="ARBA00012994"/>
    </source>
</evidence>
<dbReference type="EC" id="4.3.1.3" evidence="3 8"/>
<evidence type="ECO:0000313" key="10">
    <source>
        <dbReference type="Proteomes" id="UP001149090"/>
    </source>
</evidence>
<evidence type="ECO:0000256" key="7">
    <source>
        <dbReference type="RuleBase" id="RU003954"/>
    </source>
</evidence>
<keyword evidence="5 7" id="KW-0456">Lyase</keyword>
<evidence type="ECO:0000256" key="6">
    <source>
        <dbReference type="ARBA" id="ARBA00049269"/>
    </source>
</evidence>
<dbReference type="InterPro" id="IPR005921">
    <property type="entry name" value="HutH"/>
</dbReference>
<sequence length="603" mass="67150">MLHQQILRINPTKFLTKIQSIILKKIELPKISQKFFSLNNINNKKKKIRTNTKKIGFEEKYVRNLRLFSFSKKQKKGNFELDGSSLSPEKLMQLSTGEFRISLSKESIRKIKESRSCIDSLANSGEVVYGINTGFGNFANVLISNENLIDLQQNLIRSHAAGVGDPLSPTRTRMLLALRINVLAKGYSGISLETLNKLIDAFNHDCLPKIPEKGSVGASGDLAPLAHLALGLMGEGEMWDFENQKYEPSEQVLKKNQLTAISPKAKEGLAMINGTQFITSLTTEALIRSENVARQSCIVAAMTVEALRGVPRAYDADLHALRPHKGQIKVAERMRKLLHREDNQSEIFLKSKHAVQDAYTLRCIPQIHGIVDDMLMFARSILSTELNSATDNPIVVPHRKAGDYFISGGNFHGEYPAKAADLISMAVAELANISERRIERLVNSNLSGPNVIDDSGHESNRLPPFLIPKDQGLNSGFMIAHCTAAALTSENKVLVHPSSNDTISTSAAQEDHVSMGAFAARKALMIVENVEKVLSIELLAACQGIDLLRPLKTTEPLERVHALVRKYAKKWERDRFMSPDIESIWKLFKEGKFEEVISDIHLK</sequence>
<dbReference type="InterPro" id="IPR008948">
    <property type="entry name" value="L-Aspartase-like"/>
</dbReference>
<evidence type="ECO:0000256" key="2">
    <source>
        <dbReference type="ARBA" id="ARBA00007238"/>
    </source>
</evidence>
<dbReference type="EMBL" id="JAPDFW010000054">
    <property type="protein sequence ID" value="KAJ5078271.1"/>
    <property type="molecule type" value="Genomic_DNA"/>
</dbReference>
<dbReference type="AlphaFoldDB" id="A0A9Q0LT76"/>
<dbReference type="GO" id="GO:0004397">
    <property type="term" value="F:histidine ammonia-lyase activity"/>
    <property type="evidence" value="ECO:0007669"/>
    <property type="project" value="UniProtKB-EC"/>
</dbReference>
<dbReference type="Proteomes" id="UP001149090">
    <property type="component" value="Unassembled WGS sequence"/>
</dbReference>
<dbReference type="SUPFAM" id="SSF48557">
    <property type="entry name" value="L-aspartase-like"/>
    <property type="match status" value="1"/>
</dbReference>
<dbReference type="InterPro" id="IPR024083">
    <property type="entry name" value="Fumarase/histidase_N"/>
</dbReference>
<proteinExistence type="inferred from homology"/>
<comment type="pathway">
    <text evidence="1 8">Amino-acid degradation; L-histidine degradation into L-glutamate; N-formimidoyl-L-glutamate from L-histidine: step 1/3.</text>
</comment>
<evidence type="ECO:0000256" key="5">
    <source>
        <dbReference type="ARBA" id="ARBA00023239"/>
    </source>
</evidence>
<name>A0A9Q0LT76_ANAIG</name>
<evidence type="ECO:0000256" key="8">
    <source>
        <dbReference type="RuleBase" id="RU004479"/>
    </source>
</evidence>
<dbReference type="Gene3D" id="1.10.275.10">
    <property type="entry name" value="Fumarase/aspartase (N-terminal domain)"/>
    <property type="match status" value="1"/>
</dbReference>
<accession>A0A9Q0LT76</accession>
<dbReference type="PROSITE" id="PS00488">
    <property type="entry name" value="PAL_HISTIDASE"/>
    <property type="match status" value="1"/>
</dbReference>
<organism evidence="9 10">
    <name type="scientific">Anaeramoeba ignava</name>
    <name type="common">Anaerobic marine amoeba</name>
    <dbReference type="NCBI Taxonomy" id="1746090"/>
    <lineage>
        <taxon>Eukaryota</taxon>
        <taxon>Metamonada</taxon>
        <taxon>Anaeramoebidae</taxon>
        <taxon>Anaeramoeba</taxon>
    </lineage>
</organism>
<dbReference type="NCBIfam" id="TIGR01225">
    <property type="entry name" value="hutH"/>
    <property type="match status" value="1"/>
</dbReference>
<dbReference type="GO" id="GO:0005737">
    <property type="term" value="C:cytoplasm"/>
    <property type="evidence" value="ECO:0007669"/>
    <property type="project" value="InterPro"/>
</dbReference>
<dbReference type="CDD" id="cd00332">
    <property type="entry name" value="PAL-HAL"/>
    <property type="match status" value="1"/>
</dbReference>
<reference evidence="9" key="1">
    <citation type="submission" date="2022-10" db="EMBL/GenBank/DDBJ databases">
        <title>Novel sulphate-reducing endosymbionts in the free-living metamonad Anaeramoeba.</title>
        <authorList>
            <person name="Jerlstrom-Hultqvist J."/>
            <person name="Cepicka I."/>
            <person name="Gallot-Lavallee L."/>
            <person name="Salas-Leiva D."/>
            <person name="Curtis B.A."/>
            <person name="Zahonova K."/>
            <person name="Pipaliya S."/>
            <person name="Dacks J."/>
            <person name="Roger A.J."/>
        </authorList>
    </citation>
    <scope>NUCLEOTIDE SEQUENCE</scope>
    <source>
        <strain evidence="9">BMAN</strain>
    </source>
</reference>
<evidence type="ECO:0000313" key="9">
    <source>
        <dbReference type="EMBL" id="KAJ5078271.1"/>
    </source>
</evidence>
<dbReference type="FunFam" id="1.10.275.10:FF:000005">
    <property type="entry name" value="Histidine ammonia-lyase"/>
    <property type="match status" value="1"/>
</dbReference>
<dbReference type="PANTHER" id="PTHR10362">
    <property type="entry name" value="HISTIDINE AMMONIA-LYASE"/>
    <property type="match status" value="1"/>
</dbReference>
<dbReference type="Gene3D" id="1.20.200.10">
    <property type="entry name" value="Fumarase/aspartase (Central domain)"/>
    <property type="match status" value="1"/>
</dbReference>
<evidence type="ECO:0000256" key="1">
    <source>
        <dbReference type="ARBA" id="ARBA00005113"/>
    </source>
</evidence>
<comment type="similarity">
    <text evidence="2 7">Belongs to the PAL/histidase family.</text>
</comment>
<protein>
    <recommendedName>
        <fullName evidence="3 8">Histidine ammonia-lyase</fullName>
        <ecNumber evidence="3 8">4.3.1.3</ecNumber>
    </recommendedName>
</protein>
<keyword evidence="4 8" id="KW-0369">Histidine metabolism</keyword>
<dbReference type="InterPro" id="IPR022313">
    <property type="entry name" value="Phe/His_NH3-lyase_AS"/>
</dbReference>
<gene>
    <name evidence="9" type="ORF">M0811_05059</name>
</gene>
<dbReference type="OMA" id="YSLRCMP"/>
<dbReference type="FunFam" id="1.20.200.10:FF:000003">
    <property type="entry name" value="Histidine ammonia-lyase"/>
    <property type="match status" value="1"/>
</dbReference>